<sequence>MLRDCRIRGFTQNLSAVLSDPGRSRSEVTTFFTRHWGDAFVPPASIVQSRLIPPVNSQQFVNYIRNTAKPKPENTYKKYRAARRQLQRLQSSGEDQQRGHTDDLPMLFMNPKFSLTDPQTFRAIFTIPSSPEVDPLSQTLSGKSFAAATPDEVDGTLTPGSFRDYMSLHNRLEILHDVVDSRLAGKLVTKKESFWTVVNSYGGLHQELTDAIQNVAKVRTNFKKVSTLICGRTAKIMQLYEIREQKRRLLAKLHDISCLRDAQPMVQMMLNQSDYPRAIECIETSQNVLNNDMKGVYCFRHLGPQLQELYDMIGKIMHEDFVSLIQKELGAKPDAGSLITAENQIITSGLDFSDFDPTLVQLGDSVRRLKHDQFITCVEAVTASLFQFCVKCQALQDMILELCNRADKSGDRNSLTPEPTSEKNVETENTESATEDSTTTSESTSGLTMTASSSSLVESGSVETTNSTSAANSNSREGGEQKTSYLHPSADVASLISVEIHSHAQLKKSVSLIAEFANNCAQTRLSRLLVARFKELAVMDQTSQQEMVEILLRVRSYQRQCVEQGWHRIQAIKFDNCDN</sequence>
<evidence type="ECO:0000256" key="3">
    <source>
        <dbReference type="ARBA" id="ARBA00022448"/>
    </source>
</evidence>
<evidence type="ECO:0000256" key="1">
    <source>
        <dbReference type="ARBA" id="ARBA00004601"/>
    </source>
</evidence>
<feature type="compositionally biased region" description="Low complexity" evidence="7">
    <location>
        <begin position="430"/>
        <end position="475"/>
    </location>
</feature>
<dbReference type="GO" id="GO:0015031">
    <property type="term" value="P:protein transport"/>
    <property type="evidence" value="ECO:0007669"/>
    <property type="project" value="UniProtKB-KW"/>
</dbReference>
<dbReference type="InterPro" id="IPR019515">
    <property type="entry name" value="VPS54_N"/>
</dbReference>
<reference evidence="9 10" key="1">
    <citation type="journal article" date="2017" name="Curr. Biol.">
        <title>Genome architecture and evolution of a unichromosomal asexual nematode.</title>
        <authorList>
            <person name="Fradin H."/>
            <person name="Zegar C."/>
            <person name="Gutwein M."/>
            <person name="Lucas J."/>
            <person name="Kovtun M."/>
            <person name="Corcoran D."/>
            <person name="Baugh L.R."/>
            <person name="Kiontke K."/>
            <person name="Gunsalus K."/>
            <person name="Fitch D.H."/>
            <person name="Piano F."/>
        </authorList>
    </citation>
    <scope>NUCLEOTIDE SEQUENCE [LARGE SCALE GENOMIC DNA]</scope>
    <source>
        <strain evidence="9">PF1309</strain>
    </source>
</reference>
<gene>
    <name evidence="9" type="ORF">WR25_15919</name>
</gene>
<dbReference type="GO" id="GO:0019905">
    <property type="term" value="F:syntaxin binding"/>
    <property type="evidence" value="ECO:0007669"/>
    <property type="project" value="TreeGrafter"/>
</dbReference>
<keyword evidence="3" id="KW-0813">Transport</keyword>
<feature type="region of interest" description="Disordered" evidence="7">
    <location>
        <begin position="408"/>
        <end position="483"/>
    </location>
</feature>
<dbReference type="GO" id="GO:0000938">
    <property type="term" value="C:GARP complex"/>
    <property type="evidence" value="ECO:0007669"/>
    <property type="project" value="InterPro"/>
</dbReference>
<evidence type="ECO:0000256" key="7">
    <source>
        <dbReference type="SAM" id="MobiDB-lite"/>
    </source>
</evidence>
<dbReference type="STRING" id="2018661.A0A2A2JM93"/>
<evidence type="ECO:0000256" key="6">
    <source>
        <dbReference type="ARBA" id="ARBA00023054"/>
    </source>
</evidence>
<evidence type="ECO:0000256" key="2">
    <source>
        <dbReference type="ARBA" id="ARBA00009150"/>
    </source>
</evidence>
<evidence type="ECO:0000259" key="8">
    <source>
        <dbReference type="Pfam" id="PF10475"/>
    </source>
</evidence>
<keyword evidence="4" id="KW-0653">Protein transport</keyword>
<keyword evidence="5" id="KW-0333">Golgi apparatus</keyword>
<dbReference type="EMBL" id="LIAE01010341">
    <property type="protein sequence ID" value="PAV62850.1"/>
    <property type="molecule type" value="Genomic_DNA"/>
</dbReference>
<dbReference type="AlphaFoldDB" id="A0A2A2JM93"/>
<comment type="similarity">
    <text evidence="2">Belongs to the VPS54 family.</text>
</comment>
<comment type="caution">
    <text evidence="9">The sequence shown here is derived from an EMBL/GenBank/DDBJ whole genome shotgun (WGS) entry which is preliminary data.</text>
</comment>
<dbReference type="GO" id="GO:0042147">
    <property type="term" value="P:retrograde transport, endosome to Golgi"/>
    <property type="evidence" value="ECO:0007669"/>
    <property type="project" value="InterPro"/>
</dbReference>
<dbReference type="Proteomes" id="UP000218231">
    <property type="component" value="Unassembled WGS sequence"/>
</dbReference>
<dbReference type="InterPro" id="IPR039745">
    <property type="entry name" value="Vps54"/>
</dbReference>
<organism evidence="9 10">
    <name type="scientific">Diploscapter pachys</name>
    <dbReference type="NCBI Taxonomy" id="2018661"/>
    <lineage>
        <taxon>Eukaryota</taxon>
        <taxon>Metazoa</taxon>
        <taxon>Ecdysozoa</taxon>
        <taxon>Nematoda</taxon>
        <taxon>Chromadorea</taxon>
        <taxon>Rhabditida</taxon>
        <taxon>Rhabditina</taxon>
        <taxon>Rhabditomorpha</taxon>
        <taxon>Rhabditoidea</taxon>
        <taxon>Rhabditidae</taxon>
        <taxon>Diploscapter</taxon>
    </lineage>
</organism>
<evidence type="ECO:0000256" key="5">
    <source>
        <dbReference type="ARBA" id="ARBA00023034"/>
    </source>
</evidence>
<keyword evidence="10" id="KW-1185">Reference proteome</keyword>
<dbReference type="GO" id="GO:0005829">
    <property type="term" value="C:cytosol"/>
    <property type="evidence" value="ECO:0007669"/>
    <property type="project" value="GOC"/>
</dbReference>
<dbReference type="OrthoDB" id="10259024at2759"/>
<dbReference type="PANTHER" id="PTHR12965">
    <property type="entry name" value="VACUOLAR PROTEIN SORTING 54"/>
    <property type="match status" value="1"/>
</dbReference>
<protein>
    <recommendedName>
        <fullName evidence="8">Vacuolar protein sorting-associated protein 54 N-terminal domain-containing protein</fullName>
    </recommendedName>
</protein>
<evidence type="ECO:0000256" key="4">
    <source>
        <dbReference type="ARBA" id="ARBA00022927"/>
    </source>
</evidence>
<accession>A0A2A2JM93</accession>
<comment type="subcellular location">
    <subcellularLocation>
        <location evidence="1">Golgi apparatus</location>
        <location evidence="1">trans-Golgi network</location>
    </subcellularLocation>
</comment>
<feature type="domain" description="Vacuolar protein sorting-associated protein 54 N-terminal" evidence="8">
    <location>
        <begin position="170"/>
        <end position="321"/>
    </location>
</feature>
<dbReference type="Pfam" id="PF10475">
    <property type="entry name" value="Vps54_N"/>
    <property type="match status" value="1"/>
</dbReference>
<dbReference type="GO" id="GO:0006896">
    <property type="term" value="P:Golgi to vacuole transport"/>
    <property type="evidence" value="ECO:0007669"/>
    <property type="project" value="TreeGrafter"/>
</dbReference>
<proteinExistence type="inferred from homology"/>
<name>A0A2A2JM93_9BILA</name>
<evidence type="ECO:0000313" key="10">
    <source>
        <dbReference type="Proteomes" id="UP000218231"/>
    </source>
</evidence>
<keyword evidence="6" id="KW-0175">Coiled coil</keyword>
<dbReference type="PANTHER" id="PTHR12965:SF0">
    <property type="entry name" value="VACUOLAR PROTEIN SORTING-ASSOCIATED PROTEIN 54"/>
    <property type="match status" value="1"/>
</dbReference>
<evidence type="ECO:0000313" key="9">
    <source>
        <dbReference type="EMBL" id="PAV62850.1"/>
    </source>
</evidence>